<comment type="caution">
    <text evidence="7">The sequence shown here is derived from an EMBL/GenBank/DDBJ whole genome shotgun (WGS) entry which is preliminary data.</text>
</comment>
<gene>
    <name evidence="7" type="ORF">D5F11_001915</name>
</gene>
<evidence type="ECO:0000256" key="5">
    <source>
        <dbReference type="ARBA" id="ARBA00047622"/>
    </source>
</evidence>
<dbReference type="EMBL" id="QYTW02000001">
    <property type="protein sequence ID" value="RST61659.1"/>
    <property type="molecule type" value="Genomic_DNA"/>
</dbReference>
<evidence type="ECO:0000256" key="2">
    <source>
        <dbReference type="ARBA" id="ARBA00022603"/>
    </source>
</evidence>
<protein>
    <submittedName>
        <fullName evidence="7">Class I SAM-dependent methyltransferase</fullName>
    </submittedName>
</protein>
<accession>A0A429XE32</accession>
<name>A0A429XE32_SIMTE</name>
<dbReference type="GO" id="GO:0032259">
    <property type="term" value="P:methylation"/>
    <property type="evidence" value="ECO:0007669"/>
    <property type="project" value="UniProtKB-KW"/>
</dbReference>
<evidence type="ECO:0000256" key="1">
    <source>
        <dbReference type="ARBA" id="ARBA00005189"/>
    </source>
</evidence>
<dbReference type="GO" id="GO:0000234">
    <property type="term" value="F:phosphoethanolamine N-methyltransferase activity"/>
    <property type="evidence" value="ECO:0007669"/>
    <property type="project" value="UniProtKB-EC"/>
</dbReference>
<dbReference type="PANTHER" id="PTHR44307:SF2">
    <property type="entry name" value="PHOSPHOETHANOLAMINE METHYLTRANSFERASE ISOFORM X1"/>
    <property type="match status" value="1"/>
</dbReference>
<sequence>MESTYLNCLALFGVGGAHPGGLNLTRRILSREKMDASTKVLDVGCGTGQTSAFISKQYQCHVTALDYNKIMLEKAKKRFHSMNLQIETQYGTAENLPFGNDTFDFILSESVTAFTDVSKSVPEYKRVLKPDGVLLAIEMMRETDVSEKQMKEILDFYGVKQLLNEQEWRTNFEKAGFEQIEVEKVELRPDIHKVDVSNDYSLSKQIDPSFYKIFEKHHHLSILYKDILGCGIFRCSV</sequence>
<dbReference type="InterPro" id="IPR029063">
    <property type="entry name" value="SAM-dependent_MTases_sf"/>
</dbReference>
<dbReference type="CDD" id="cd02440">
    <property type="entry name" value="AdoMet_MTases"/>
    <property type="match status" value="1"/>
</dbReference>
<feature type="domain" description="Methyltransferase" evidence="6">
    <location>
        <begin position="40"/>
        <end position="132"/>
    </location>
</feature>
<evidence type="ECO:0000256" key="3">
    <source>
        <dbReference type="ARBA" id="ARBA00022679"/>
    </source>
</evidence>
<comment type="catalytic activity">
    <reaction evidence="5">
        <text>phosphoethanolamine + S-adenosyl-L-methionine = N-methylethanolamine phosphate + S-adenosyl-L-homocysteine + H(+)</text>
        <dbReference type="Rhea" id="RHEA:20365"/>
        <dbReference type="ChEBI" id="CHEBI:15378"/>
        <dbReference type="ChEBI" id="CHEBI:57781"/>
        <dbReference type="ChEBI" id="CHEBI:57856"/>
        <dbReference type="ChEBI" id="CHEBI:58190"/>
        <dbReference type="ChEBI" id="CHEBI:59789"/>
        <dbReference type="EC" id="2.1.1.103"/>
    </reaction>
    <physiologicalReaction direction="left-to-right" evidence="5">
        <dbReference type="Rhea" id="RHEA:20366"/>
    </physiologicalReaction>
</comment>
<organism evidence="7 8">
    <name type="scientific">Siminovitchia terrae</name>
    <name type="common">Bacillus terrae</name>
    <dbReference type="NCBI Taxonomy" id="1914933"/>
    <lineage>
        <taxon>Bacteria</taxon>
        <taxon>Bacillati</taxon>
        <taxon>Bacillota</taxon>
        <taxon>Bacilli</taxon>
        <taxon>Bacillales</taxon>
        <taxon>Bacillaceae</taxon>
        <taxon>Siminovitchia</taxon>
    </lineage>
</organism>
<dbReference type="SUPFAM" id="SSF53335">
    <property type="entry name" value="S-adenosyl-L-methionine-dependent methyltransferases"/>
    <property type="match status" value="1"/>
</dbReference>
<proteinExistence type="predicted"/>
<reference evidence="7 8" key="1">
    <citation type="submission" date="2018-12" db="EMBL/GenBank/DDBJ databases">
        <authorList>
            <person name="Sun L."/>
            <person name="Chen Z."/>
        </authorList>
    </citation>
    <scope>NUCLEOTIDE SEQUENCE [LARGE SCALE GENOMIC DNA]</scope>
    <source>
        <strain evidence="7 8">LMG 29736</strain>
    </source>
</reference>
<dbReference type="OrthoDB" id="43862at2"/>
<dbReference type="InterPro" id="IPR041698">
    <property type="entry name" value="Methyltransf_25"/>
</dbReference>
<keyword evidence="3 7" id="KW-0808">Transferase</keyword>
<comment type="pathway">
    <text evidence="1">Lipid metabolism.</text>
</comment>
<evidence type="ECO:0000256" key="4">
    <source>
        <dbReference type="ARBA" id="ARBA00025707"/>
    </source>
</evidence>
<dbReference type="RefSeq" id="WP_120115747.1">
    <property type="nucleotide sequence ID" value="NZ_QYTW02000001.1"/>
</dbReference>
<evidence type="ECO:0000313" key="7">
    <source>
        <dbReference type="EMBL" id="RST61659.1"/>
    </source>
</evidence>
<evidence type="ECO:0000313" key="8">
    <source>
        <dbReference type="Proteomes" id="UP000287296"/>
    </source>
</evidence>
<dbReference type="PANTHER" id="PTHR44307">
    <property type="entry name" value="PHOSPHOETHANOLAMINE METHYLTRANSFERASE"/>
    <property type="match status" value="1"/>
</dbReference>
<comment type="pathway">
    <text evidence="4">Phospholipid metabolism.</text>
</comment>
<dbReference type="Gene3D" id="3.40.50.150">
    <property type="entry name" value="Vaccinia Virus protein VP39"/>
    <property type="match status" value="1"/>
</dbReference>
<evidence type="ECO:0000259" key="6">
    <source>
        <dbReference type="Pfam" id="PF13649"/>
    </source>
</evidence>
<dbReference type="Proteomes" id="UP000287296">
    <property type="component" value="Unassembled WGS sequence"/>
</dbReference>
<keyword evidence="2 7" id="KW-0489">Methyltransferase</keyword>
<dbReference type="AlphaFoldDB" id="A0A429XE32"/>
<dbReference type="Pfam" id="PF13649">
    <property type="entry name" value="Methyltransf_25"/>
    <property type="match status" value="1"/>
</dbReference>